<name>A0A9P1D2N8_9DINO</name>
<evidence type="ECO:0000256" key="1">
    <source>
        <dbReference type="SAM" id="MobiDB-lite"/>
    </source>
</evidence>
<protein>
    <submittedName>
        <fullName evidence="4">Reticulocyte-binding protein 2-like a</fullName>
    </submittedName>
</protein>
<sequence>MDVDDDNNGGDPGPFRPKFLVTTWTQGGLNLRAYFTEHGDPQWLFERVHQHLKAKCEGGAYLRKNLEGLQETLREFGVPPGDLSYKGVGHQHTEMEPWSDHTLTSRALLTFLFYQVKHRRLSCDDKAAAMSFLNKLVASIIESAGTRPPPVGLCVLDGEGVLHRVEVSFTTQGVTNDWCNLAGLSPAAKDLWSKLQDQPWCSLRITSSFDSSTLQDVLFFLCYLVAHPKEVLSKCNLFEDVCKPVLPDLLLWLGKIMDDNAKHLATQPLQDLPLLMTKGGRHKRKADQVNKFILLDKLKQHKNCRKRVASTHTSLTAKHSDLVEREAHMTVVLYNEKVAKAFANGPRQFSTSWDPSTYGGKNTLVSTLYSLATDTVAYMPNQQLRRMLMSDLQDSFIEDARASKLGTLEGYSELRCLSHALLCAAGCSIMDFRTPAELLARPLQQGEVRIFWNGAWYIAGPGDELPRPEIPASLVLKDLPSLCSISDQGPSNTASLNFLMYSGERLMMQVQYDWFHRGWNDVKLSAKKSLGYPWKSILQLVLLFNINYSPFGSSAFFYKKQDVLENFMSTRTRADPTFQSFIPDICRERRQREPESPEEEEQLFKSLAYMSNFQKKGGLVKLMRWMSFFEVAMEWRGDMWGTKLVLQSDQHRNGEDGPGELPKQLQQQQPEQPNAAQDKADAQRELNELKRAQGVWGLAPKMVTQKSVATLDMLLIVTKATWKLHAERARNVVNPQQVLEHNVASSMKMFWAYELEEMVANSLWDKQELRHMYPDTQDNDQLLAHHCDYFHNLLCTRATSLAAAYTLPPMRWNGVLSPCNFEAESMRDNLLKEWQLLLKLEAASLHTKNKVDCLEKMFWRLGAFTRVLCMAHEQDKLRGLPCKDGVAFPHQLLIAKTVGDSSVVEVAHQQGPDLQRGSRNNTVPDVSIMFGTIKSGALELRKVKNTVQVDSQEIIYSNRNLRKVKVASSMNPRGHKLDEGLQRMMRKRQGANWWPSPAPGSLFSSLAATEWCWSYMQNNHIGASVDDSWVSCFAGRPGDLLAHQPSGSLLKIVGAAEYGVLTWQMDASSNTTYFMRPNRMLLQWWHIVDMNDWVHVPAKPFVSDVGAIEWALTGPPMPLVVALAKNALFVNVGQLRRLLKSLGIKIPAGTSKAGMHQLLVDSVLGDPEERKHAMSSFEQASKEEPFDSDLEDVVSCLDEEDANTLDLKERASTHAKQGQIQHRKQQPPANFQVQQKKKKKKQAPHFFNHQRKQQPPANFQVQQKKEKVHHFLTHQRKQLPPANFQAQQKQEKVHHFLTHQRKQLPPANFQVQQKKEKVHQFLTHHRKQQHSANFQVQQKKEKEAAASTQQLPEEAASPVLSPSKNAESADVAEDASQLPAPSGEPPPAEPAHAVKRPKVYKTPQEVFVHMLPPGARMVLNHNDHRFMTSWVGIEKGMPEDLKGKHFSRKFTRKPWKDALAECHMRVWEKWSYVKKHLPLPIGMEPQEPGVVPNEVLEALEPFINNLPPEKKASGKK</sequence>
<evidence type="ECO:0000313" key="3">
    <source>
        <dbReference type="EMBL" id="CAL1156607.1"/>
    </source>
</evidence>
<accession>A0A9P1D2N8</accession>
<evidence type="ECO:0000313" key="2">
    <source>
        <dbReference type="EMBL" id="CAI4003232.1"/>
    </source>
</evidence>
<dbReference type="Proteomes" id="UP001152797">
    <property type="component" value="Unassembled WGS sequence"/>
</dbReference>
<proteinExistence type="predicted"/>
<reference evidence="2" key="1">
    <citation type="submission" date="2022-10" db="EMBL/GenBank/DDBJ databases">
        <authorList>
            <person name="Chen Y."/>
            <person name="Dougan E. K."/>
            <person name="Chan C."/>
            <person name="Rhodes N."/>
            <person name="Thang M."/>
        </authorList>
    </citation>
    <scope>NUCLEOTIDE SEQUENCE</scope>
</reference>
<dbReference type="EMBL" id="CAMXCT030003232">
    <property type="protein sequence ID" value="CAL4790544.1"/>
    <property type="molecule type" value="Genomic_DNA"/>
</dbReference>
<evidence type="ECO:0000313" key="4">
    <source>
        <dbReference type="EMBL" id="CAL4790544.1"/>
    </source>
</evidence>
<dbReference type="EMBL" id="CAMXCT020003232">
    <property type="protein sequence ID" value="CAL1156607.1"/>
    <property type="molecule type" value="Genomic_DNA"/>
</dbReference>
<organism evidence="2">
    <name type="scientific">Cladocopium goreaui</name>
    <dbReference type="NCBI Taxonomy" id="2562237"/>
    <lineage>
        <taxon>Eukaryota</taxon>
        <taxon>Sar</taxon>
        <taxon>Alveolata</taxon>
        <taxon>Dinophyceae</taxon>
        <taxon>Suessiales</taxon>
        <taxon>Symbiodiniaceae</taxon>
        <taxon>Cladocopium</taxon>
    </lineage>
</organism>
<reference evidence="3" key="2">
    <citation type="submission" date="2024-04" db="EMBL/GenBank/DDBJ databases">
        <authorList>
            <person name="Chen Y."/>
            <person name="Shah S."/>
            <person name="Dougan E. K."/>
            <person name="Thang M."/>
            <person name="Chan C."/>
        </authorList>
    </citation>
    <scope>NUCLEOTIDE SEQUENCE [LARGE SCALE GENOMIC DNA]</scope>
</reference>
<keyword evidence="5" id="KW-1185">Reference proteome</keyword>
<feature type="compositionally biased region" description="Low complexity" evidence="1">
    <location>
        <begin position="659"/>
        <end position="673"/>
    </location>
</feature>
<feature type="compositionally biased region" description="Basic residues" evidence="1">
    <location>
        <begin position="1235"/>
        <end position="1252"/>
    </location>
</feature>
<dbReference type="EMBL" id="CAMXCT010003232">
    <property type="protein sequence ID" value="CAI4003232.1"/>
    <property type="molecule type" value="Genomic_DNA"/>
</dbReference>
<feature type="compositionally biased region" description="Polar residues" evidence="1">
    <location>
        <begin position="1253"/>
        <end position="1262"/>
    </location>
</feature>
<feature type="region of interest" description="Disordered" evidence="1">
    <location>
        <begin position="1210"/>
        <end position="1264"/>
    </location>
</feature>
<feature type="region of interest" description="Disordered" evidence="1">
    <location>
        <begin position="1303"/>
        <end position="1397"/>
    </location>
</feature>
<feature type="region of interest" description="Disordered" evidence="1">
    <location>
        <begin position="649"/>
        <end position="682"/>
    </location>
</feature>
<dbReference type="OrthoDB" id="413801at2759"/>
<evidence type="ECO:0000313" key="5">
    <source>
        <dbReference type="Proteomes" id="UP001152797"/>
    </source>
</evidence>
<gene>
    <name evidence="2" type="ORF">C1SCF055_LOCUS29117</name>
</gene>
<comment type="caution">
    <text evidence="2">The sequence shown here is derived from an EMBL/GenBank/DDBJ whole genome shotgun (WGS) entry which is preliminary data.</text>
</comment>